<feature type="compositionally biased region" description="Pro residues" evidence="1">
    <location>
        <begin position="149"/>
        <end position="159"/>
    </location>
</feature>
<evidence type="ECO:0000256" key="1">
    <source>
        <dbReference type="SAM" id="MobiDB-lite"/>
    </source>
</evidence>
<organism evidence="2">
    <name type="scientific">uncultured Acetobacteraceae bacterium</name>
    <dbReference type="NCBI Taxonomy" id="169975"/>
    <lineage>
        <taxon>Bacteria</taxon>
        <taxon>Pseudomonadati</taxon>
        <taxon>Pseudomonadota</taxon>
        <taxon>Alphaproteobacteria</taxon>
        <taxon>Acetobacterales</taxon>
        <taxon>Acetobacteraceae</taxon>
        <taxon>environmental samples</taxon>
    </lineage>
</organism>
<reference evidence="2" key="1">
    <citation type="submission" date="2020-02" db="EMBL/GenBank/DDBJ databases">
        <authorList>
            <person name="Meier V. D."/>
        </authorList>
    </citation>
    <scope>NUCLEOTIDE SEQUENCE</scope>
    <source>
        <strain evidence="2">AVDCRST_MAG08</strain>
    </source>
</reference>
<sequence length="199" mass="21473">DLRPTREARRRRCHRGRPRRHVAERLRRRAAGGVPRRPVPNAPCGRLRAGHRRPAARPRHVRRRGVGRRRAAGAAGRGRRHDRRLRVRREGAAPGAVRRSAGGERRGGNALPAGRLPRPRPGPALDARHGGAPGGRWLPLGRALGAPRQPDPVVLPAPGRPRGGAGNDPIRRPAGGADGLSLGSHRRAADRHRNGPGTV</sequence>
<name>A0A6J4JCK6_9PROT</name>
<gene>
    <name evidence="2" type="ORF">AVDCRST_MAG08-3306</name>
</gene>
<dbReference type="GO" id="GO:0016740">
    <property type="term" value="F:transferase activity"/>
    <property type="evidence" value="ECO:0007669"/>
    <property type="project" value="UniProtKB-KW"/>
</dbReference>
<protein>
    <submittedName>
        <fullName evidence="2">GCN5-related N-acetyltransferase</fullName>
    </submittedName>
</protein>
<feature type="compositionally biased region" description="Basic residues" evidence="1">
    <location>
        <begin position="48"/>
        <end position="87"/>
    </location>
</feature>
<dbReference type="AlphaFoldDB" id="A0A6J4JCK6"/>
<evidence type="ECO:0000313" key="2">
    <source>
        <dbReference type="EMBL" id="CAA9274389.1"/>
    </source>
</evidence>
<feature type="non-terminal residue" evidence="2">
    <location>
        <position position="199"/>
    </location>
</feature>
<feature type="compositionally biased region" description="Basic residues" evidence="1">
    <location>
        <begin position="8"/>
        <end position="30"/>
    </location>
</feature>
<accession>A0A6J4JCK6</accession>
<feature type="non-terminal residue" evidence="2">
    <location>
        <position position="1"/>
    </location>
</feature>
<dbReference type="EMBL" id="CADCTG010000250">
    <property type="protein sequence ID" value="CAA9274389.1"/>
    <property type="molecule type" value="Genomic_DNA"/>
</dbReference>
<keyword evidence="2" id="KW-0808">Transferase</keyword>
<feature type="region of interest" description="Disordered" evidence="1">
    <location>
        <begin position="1"/>
        <end position="199"/>
    </location>
</feature>
<proteinExistence type="predicted"/>